<evidence type="ECO:0000313" key="6">
    <source>
        <dbReference type="Proteomes" id="UP000298327"/>
    </source>
</evidence>
<dbReference type="AlphaFoldDB" id="A0A4Y9YRZ7"/>
<keyword evidence="1" id="KW-0343">GTPase activation</keyword>
<evidence type="ECO:0000256" key="1">
    <source>
        <dbReference type="ARBA" id="ARBA00022468"/>
    </source>
</evidence>
<dbReference type="Proteomes" id="UP000298327">
    <property type="component" value="Unassembled WGS sequence"/>
</dbReference>
<feature type="region of interest" description="Disordered" evidence="3">
    <location>
        <begin position="451"/>
        <end position="537"/>
    </location>
</feature>
<dbReference type="GO" id="GO:0006888">
    <property type="term" value="P:endoplasmic reticulum to Golgi vesicle-mediated transport"/>
    <property type="evidence" value="ECO:0007669"/>
    <property type="project" value="TreeGrafter"/>
</dbReference>
<keyword evidence="6" id="KW-1185">Reference proteome</keyword>
<dbReference type="EMBL" id="SEOQ01000369">
    <property type="protein sequence ID" value="TFY64550.1"/>
    <property type="molecule type" value="Genomic_DNA"/>
</dbReference>
<dbReference type="Gene3D" id="1.10.472.80">
    <property type="entry name" value="Ypt/Rab-GAP domain of gyp1p, domain 3"/>
    <property type="match status" value="1"/>
</dbReference>
<dbReference type="InterPro" id="IPR000195">
    <property type="entry name" value="Rab-GAP-TBC_dom"/>
</dbReference>
<feature type="region of interest" description="Disordered" evidence="3">
    <location>
        <begin position="385"/>
        <end position="404"/>
    </location>
</feature>
<keyword evidence="2" id="KW-0175">Coiled coil</keyword>
<evidence type="ECO:0000313" key="5">
    <source>
        <dbReference type="EMBL" id="TFY64550.1"/>
    </source>
</evidence>
<accession>A0A4Y9YRZ7</accession>
<dbReference type="STRING" id="205917.A0A4Y9YRZ7"/>
<evidence type="ECO:0000259" key="4">
    <source>
        <dbReference type="PROSITE" id="PS50086"/>
    </source>
</evidence>
<organism evidence="5 6">
    <name type="scientific">Dentipellis fragilis</name>
    <dbReference type="NCBI Taxonomy" id="205917"/>
    <lineage>
        <taxon>Eukaryota</taxon>
        <taxon>Fungi</taxon>
        <taxon>Dikarya</taxon>
        <taxon>Basidiomycota</taxon>
        <taxon>Agaricomycotina</taxon>
        <taxon>Agaricomycetes</taxon>
        <taxon>Russulales</taxon>
        <taxon>Hericiaceae</taxon>
        <taxon>Dentipellis</taxon>
    </lineage>
</organism>
<dbReference type="OrthoDB" id="206700at2759"/>
<dbReference type="PROSITE" id="PS50086">
    <property type="entry name" value="TBC_RABGAP"/>
    <property type="match status" value="1"/>
</dbReference>
<dbReference type="GO" id="GO:0005789">
    <property type="term" value="C:endoplasmic reticulum membrane"/>
    <property type="evidence" value="ECO:0007669"/>
    <property type="project" value="TreeGrafter"/>
</dbReference>
<protein>
    <recommendedName>
        <fullName evidence="4">Rab-GAP TBC domain-containing protein</fullName>
    </recommendedName>
</protein>
<dbReference type="GO" id="GO:0005096">
    <property type="term" value="F:GTPase activator activity"/>
    <property type="evidence" value="ECO:0007669"/>
    <property type="project" value="UniProtKB-KW"/>
</dbReference>
<dbReference type="InterPro" id="IPR035969">
    <property type="entry name" value="Rab-GAP_TBC_sf"/>
</dbReference>
<dbReference type="SUPFAM" id="SSF47923">
    <property type="entry name" value="Ypt/Rab-GAP domain of gyp1p"/>
    <property type="match status" value="1"/>
</dbReference>
<sequence length="537" mass="59038">MQQAVAFCCHLGQTAFLLTHHLLPARLAFTMDASDDTQPLVPVKQEVLGEKQQAKPNLDLDSHLQRGEEPLDWDALRERSLEPGGFGADRAWLWPRLLHADSVQGNYGTEVGTERVDVEVEVEEENMEETEKEHEDERQIGLDTDRSFVLYPVGDSRPPSVRNPLLTTSLPLPLLFAPAEQENPTDRTQRQHALHALIVQVFRRHPGLSYFQGYHDIITVLLLTLPPHAQLRAAERLSLHRLRDSMGRTLEPLVGLLRYVREHYITSIIFFSTYAYGRAISGRVLQRLLHLADPAYAALLEEQAPLPYPALSHLLTLFAHDVPTLPLAQHIFDYLFARPPIAVVYLAAAVMLARKDEVVRLEEEGDEGMIHSVLTGLPELLDREEGAIETPPPPPPPGDEHEHGKMELGEDVVAAPAPTSESEPREQDGVDVVKGEEEAAFVLGVDEKLKLEEGVTVAQGDAVDDDVPSSDSTPLSPPLEEMEPAPTVEQAIATPETSAVSNNPDNAPPAPIPVPATELADSGVVDAPPADAREPSP</sequence>
<name>A0A4Y9YRZ7_9AGAM</name>
<feature type="coiled-coil region" evidence="2">
    <location>
        <begin position="113"/>
        <end position="140"/>
    </location>
</feature>
<evidence type="ECO:0000256" key="3">
    <source>
        <dbReference type="SAM" id="MobiDB-lite"/>
    </source>
</evidence>
<evidence type="ECO:0000256" key="2">
    <source>
        <dbReference type="SAM" id="Coils"/>
    </source>
</evidence>
<dbReference type="Pfam" id="PF00566">
    <property type="entry name" value="RabGAP-TBC"/>
    <property type="match status" value="1"/>
</dbReference>
<comment type="caution">
    <text evidence="5">The sequence shown here is derived from an EMBL/GenBank/DDBJ whole genome shotgun (WGS) entry which is preliminary data.</text>
</comment>
<dbReference type="Gene3D" id="1.10.8.1310">
    <property type="match status" value="1"/>
</dbReference>
<dbReference type="SMART" id="SM00164">
    <property type="entry name" value="TBC"/>
    <property type="match status" value="1"/>
</dbReference>
<dbReference type="InterPro" id="IPR045913">
    <property type="entry name" value="TBC20/Gyp8-like"/>
</dbReference>
<reference evidence="5 6" key="1">
    <citation type="submission" date="2019-02" db="EMBL/GenBank/DDBJ databases">
        <title>Genome sequencing of the rare red list fungi Dentipellis fragilis.</title>
        <authorList>
            <person name="Buettner E."/>
            <person name="Kellner H."/>
        </authorList>
    </citation>
    <scope>NUCLEOTIDE SEQUENCE [LARGE SCALE GENOMIC DNA]</scope>
    <source>
        <strain evidence="5 6">DSM 105465</strain>
    </source>
</reference>
<dbReference type="PANTHER" id="PTHR20913">
    <property type="entry name" value="TBC1 DOMAIN FAMILY MEMBER 20/GTPASE"/>
    <property type="match status" value="1"/>
</dbReference>
<feature type="non-terminal residue" evidence="5">
    <location>
        <position position="537"/>
    </location>
</feature>
<gene>
    <name evidence="5" type="ORF">EVG20_g5909</name>
</gene>
<feature type="domain" description="Rab-GAP TBC" evidence="4">
    <location>
        <begin position="84"/>
        <end position="339"/>
    </location>
</feature>
<proteinExistence type="predicted"/>
<dbReference type="PANTHER" id="PTHR20913:SF7">
    <property type="entry name" value="RE60063P"/>
    <property type="match status" value="1"/>
</dbReference>